<organism evidence="8 9">
    <name type="scientific">Paenibacillus eucommiae</name>
    <dbReference type="NCBI Taxonomy" id="1355755"/>
    <lineage>
        <taxon>Bacteria</taxon>
        <taxon>Bacillati</taxon>
        <taxon>Bacillota</taxon>
        <taxon>Bacilli</taxon>
        <taxon>Bacillales</taxon>
        <taxon>Paenibacillaceae</taxon>
        <taxon>Paenibacillus</taxon>
    </lineage>
</organism>
<reference evidence="8 9" key="1">
    <citation type="submission" date="2021-03" db="EMBL/GenBank/DDBJ databases">
        <title>Genomic Encyclopedia of Type Strains, Phase IV (KMG-IV): sequencing the most valuable type-strain genomes for metagenomic binning, comparative biology and taxonomic classification.</title>
        <authorList>
            <person name="Goeker M."/>
        </authorList>
    </citation>
    <scope>NUCLEOTIDE SEQUENCE [LARGE SCALE GENOMIC DNA]</scope>
    <source>
        <strain evidence="8 9">DSM 26048</strain>
    </source>
</reference>
<evidence type="ECO:0000313" key="8">
    <source>
        <dbReference type="EMBL" id="MBP1993199.1"/>
    </source>
</evidence>
<evidence type="ECO:0000256" key="2">
    <source>
        <dbReference type="ARBA" id="ARBA00022729"/>
    </source>
</evidence>
<dbReference type="RefSeq" id="WP_209974836.1">
    <property type="nucleotide sequence ID" value="NZ_JAGGLB010000017.1"/>
</dbReference>
<name>A0ABS4J035_9BACL</name>
<keyword evidence="3" id="KW-0472">Membrane</keyword>
<evidence type="ECO:0000256" key="4">
    <source>
        <dbReference type="ARBA" id="ARBA00023139"/>
    </source>
</evidence>
<dbReference type="InterPro" id="IPR006059">
    <property type="entry name" value="SBP"/>
</dbReference>
<accession>A0ABS4J035</accession>
<dbReference type="Proteomes" id="UP001519287">
    <property type="component" value="Unassembled WGS sequence"/>
</dbReference>
<keyword evidence="5" id="KW-0449">Lipoprotein</keyword>
<feature type="compositionally biased region" description="Low complexity" evidence="6">
    <location>
        <begin position="32"/>
        <end position="50"/>
    </location>
</feature>
<dbReference type="PANTHER" id="PTHR43649:SF33">
    <property type="entry name" value="POLYGALACTURONAN_RHAMNOGALACTURONAN-BINDING PROTEIN YTCQ"/>
    <property type="match status" value="1"/>
</dbReference>
<dbReference type="PANTHER" id="PTHR43649">
    <property type="entry name" value="ARABINOSE-BINDING PROTEIN-RELATED"/>
    <property type="match status" value="1"/>
</dbReference>
<proteinExistence type="predicted"/>
<comment type="caution">
    <text evidence="8">The sequence shown here is derived from an EMBL/GenBank/DDBJ whole genome shotgun (WGS) entry which is preliminary data.</text>
</comment>
<evidence type="ECO:0000256" key="1">
    <source>
        <dbReference type="ARBA" id="ARBA00022475"/>
    </source>
</evidence>
<feature type="region of interest" description="Disordered" evidence="6">
    <location>
        <begin position="28"/>
        <end position="54"/>
    </location>
</feature>
<evidence type="ECO:0000256" key="6">
    <source>
        <dbReference type="SAM" id="MobiDB-lite"/>
    </source>
</evidence>
<evidence type="ECO:0000256" key="5">
    <source>
        <dbReference type="ARBA" id="ARBA00023288"/>
    </source>
</evidence>
<keyword evidence="2 7" id="KW-0732">Signal</keyword>
<gene>
    <name evidence="8" type="ORF">J2Z66_004816</name>
</gene>
<feature type="signal peptide" evidence="7">
    <location>
        <begin position="1"/>
        <end position="22"/>
    </location>
</feature>
<evidence type="ECO:0000256" key="7">
    <source>
        <dbReference type="SAM" id="SignalP"/>
    </source>
</evidence>
<keyword evidence="9" id="KW-1185">Reference proteome</keyword>
<evidence type="ECO:0000256" key="3">
    <source>
        <dbReference type="ARBA" id="ARBA00023136"/>
    </source>
</evidence>
<protein>
    <submittedName>
        <fullName evidence="8">Aldouronate transport system substrate-binding protein</fullName>
    </submittedName>
</protein>
<feature type="chain" id="PRO_5047172529" evidence="7">
    <location>
        <begin position="23"/>
        <end position="537"/>
    </location>
</feature>
<keyword evidence="1" id="KW-1003">Cell membrane</keyword>
<dbReference type="EMBL" id="JAGGLB010000017">
    <property type="protein sequence ID" value="MBP1993199.1"/>
    <property type="molecule type" value="Genomic_DNA"/>
</dbReference>
<dbReference type="InterPro" id="IPR050490">
    <property type="entry name" value="Bact_solute-bd_prot1"/>
</dbReference>
<dbReference type="Pfam" id="PF01547">
    <property type="entry name" value="SBP_bac_1"/>
    <property type="match status" value="1"/>
</dbReference>
<dbReference type="SUPFAM" id="SSF53850">
    <property type="entry name" value="Periplasmic binding protein-like II"/>
    <property type="match status" value="1"/>
</dbReference>
<evidence type="ECO:0000313" key="9">
    <source>
        <dbReference type="Proteomes" id="UP001519287"/>
    </source>
</evidence>
<dbReference type="PROSITE" id="PS51257">
    <property type="entry name" value="PROKAR_LIPOPROTEIN"/>
    <property type="match status" value="1"/>
</dbReference>
<dbReference type="Gene3D" id="3.40.190.10">
    <property type="entry name" value="Periplasmic binding protein-like II"/>
    <property type="match status" value="2"/>
</dbReference>
<keyword evidence="4" id="KW-0564">Palmitate</keyword>
<sequence length="537" mass="60055">MQQRKWFVHVLVLVLGLSTLLAACSSKEKTPAETTAAPSTSVATEATEAPTPKEPVKLSILTTNANAPYAATVTNWAEDPYVKELSKISGYDLSFDFLSWDNLATDTTARFASGDLPDIVRTEGIESANHQGAVENGVFTDLTELIDQYGPNLKKMIPEYAWRSPDVNKNGKIYAIPGLVPNANTRALFIRQDWLDKLGLPMPKTLDDWLAYFEGVKNTDMNGNGKKDEYGFLVRQELANSEEFMYEFGVFPYWWKMVDGKFTPTVIMPEMKEAIKFWKNLYDKGYINPDAFTTASADWGASIQNGKAGSWGHYVDNYATHWNASFMVNQPDAKVAFAEPPVAKDGTQAFGSQGAGTYYVWVIPTKSKNAVEAIKFFDWAWSNPDAQNFFKFGIKDKNFTMDGDKVVYNPDDAINKENSASQVYQLILNMTGHALNSVETLPKTPIGEEMKKGFEISKKAVFTNDVMYMPPLPAITEHPELQVGFTSGSLLLDMFAKAVTGREDVDKAFDNFVAEWKKRGGDEWIAQATEWHNQNFK</sequence>